<gene>
    <name evidence="1" type="ORF">VCS650_LOCUS38097</name>
</gene>
<reference evidence="1" key="1">
    <citation type="submission" date="2021-02" db="EMBL/GenBank/DDBJ databases">
        <authorList>
            <person name="Nowell W R."/>
        </authorList>
    </citation>
    <scope>NUCLEOTIDE SEQUENCE</scope>
</reference>
<organism evidence="1 2">
    <name type="scientific">Adineta steineri</name>
    <dbReference type="NCBI Taxonomy" id="433720"/>
    <lineage>
        <taxon>Eukaryota</taxon>
        <taxon>Metazoa</taxon>
        <taxon>Spiralia</taxon>
        <taxon>Gnathifera</taxon>
        <taxon>Rotifera</taxon>
        <taxon>Eurotatoria</taxon>
        <taxon>Bdelloidea</taxon>
        <taxon>Adinetida</taxon>
        <taxon>Adinetidae</taxon>
        <taxon>Adineta</taxon>
    </lineage>
</organism>
<protein>
    <submittedName>
        <fullName evidence="1">Uncharacterized protein</fullName>
    </submittedName>
</protein>
<comment type="caution">
    <text evidence="1">The sequence shown here is derived from an EMBL/GenBank/DDBJ whole genome shotgun (WGS) entry which is preliminary data.</text>
</comment>
<dbReference type="Proteomes" id="UP000663891">
    <property type="component" value="Unassembled WGS sequence"/>
</dbReference>
<dbReference type="AlphaFoldDB" id="A0A815N5X6"/>
<proteinExistence type="predicted"/>
<sequence length="75" mass="8534">MFRSEKAQTKSVESTYGRILAARAEWKSKQNFKLEDVQRGWGTQHTLTGKQAIAAYGAELTTSEIPKMFRNPPIF</sequence>
<dbReference type="EMBL" id="CAJNON010001098">
    <property type="protein sequence ID" value="CAF1427593.1"/>
    <property type="molecule type" value="Genomic_DNA"/>
</dbReference>
<accession>A0A815N5X6</accession>
<name>A0A815N5X6_9BILA</name>
<evidence type="ECO:0000313" key="1">
    <source>
        <dbReference type="EMBL" id="CAF1427593.1"/>
    </source>
</evidence>
<evidence type="ECO:0000313" key="2">
    <source>
        <dbReference type="Proteomes" id="UP000663891"/>
    </source>
</evidence>